<dbReference type="AlphaFoldDB" id="A0A4Z0QFJ8"/>
<keyword evidence="3" id="KW-1185">Reference proteome</keyword>
<protein>
    <recommendedName>
        <fullName evidence="4">Lipoprotein</fullName>
    </recommendedName>
</protein>
<comment type="caution">
    <text evidence="2">The sequence shown here is derived from an EMBL/GenBank/DDBJ whole genome shotgun (WGS) entry which is preliminary data.</text>
</comment>
<evidence type="ECO:0008006" key="4">
    <source>
        <dbReference type="Google" id="ProtNLM"/>
    </source>
</evidence>
<evidence type="ECO:0000313" key="2">
    <source>
        <dbReference type="EMBL" id="TGE28828.1"/>
    </source>
</evidence>
<dbReference type="Proteomes" id="UP000298471">
    <property type="component" value="Unassembled WGS sequence"/>
</dbReference>
<evidence type="ECO:0000256" key="1">
    <source>
        <dbReference type="SAM" id="MobiDB-lite"/>
    </source>
</evidence>
<organism evidence="2 3">
    <name type="scientific">Hymenobacter metallicola</name>
    <dbReference type="NCBI Taxonomy" id="2563114"/>
    <lineage>
        <taxon>Bacteria</taxon>
        <taxon>Pseudomonadati</taxon>
        <taxon>Bacteroidota</taxon>
        <taxon>Cytophagia</taxon>
        <taxon>Cytophagales</taxon>
        <taxon>Hymenobacteraceae</taxon>
        <taxon>Hymenobacter</taxon>
    </lineage>
</organism>
<dbReference type="RefSeq" id="WP_135392670.1">
    <property type="nucleotide sequence ID" value="NZ_SRMB01000001.1"/>
</dbReference>
<feature type="compositionally biased region" description="Basic and acidic residues" evidence="1">
    <location>
        <begin position="112"/>
        <end position="124"/>
    </location>
</feature>
<accession>A0A4Z0QFJ8</accession>
<feature type="region of interest" description="Disordered" evidence="1">
    <location>
        <begin position="102"/>
        <end position="127"/>
    </location>
</feature>
<gene>
    <name evidence="2" type="ORF">E5K02_05035</name>
</gene>
<feature type="compositionally biased region" description="Polar residues" evidence="1">
    <location>
        <begin position="102"/>
        <end position="111"/>
    </location>
</feature>
<dbReference type="PROSITE" id="PS51257">
    <property type="entry name" value="PROKAR_LIPOPROTEIN"/>
    <property type="match status" value="1"/>
</dbReference>
<proteinExistence type="predicted"/>
<reference evidence="2 3" key="1">
    <citation type="submission" date="2019-04" db="EMBL/GenBank/DDBJ databases">
        <authorList>
            <person name="Feng G."/>
            <person name="Zhang J."/>
            <person name="Zhu H."/>
        </authorList>
    </citation>
    <scope>NUCLEOTIDE SEQUENCE [LARGE SCALE GENOMIC DNA]</scope>
    <source>
        <strain evidence="2 3">9PBR-1</strain>
    </source>
</reference>
<evidence type="ECO:0000313" key="3">
    <source>
        <dbReference type="Proteomes" id="UP000298471"/>
    </source>
</evidence>
<dbReference type="EMBL" id="SRMB01000001">
    <property type="protein sequence ID" value="TGE28828.1"/>
    <property type="molecule type" value="Genomic_DNA"/>
</dbReference>
<sequence length="155" mass="16792">MKILYSALLVGAILLGGCRQKNSDPQPPAYNMTFTIKGQPVQCNAVFTETLNSDGSTSTLVYSRNEYPSILLGFMRDKGAPMSATYLTTITYFPEQDLTKSKSLSTVSPSHPDSKLNSLREDGSNLRSGSFSASYVENTTTVTATGTFTKVPLQN</sequence>
<name>A0A4Z0QFJ8_9BACT</name>